<evidence type="ECO:0000256" key="8">
    <source>
        <dbReference type="ARBA" id="ARBA00041137"/>
    </source>
</evidence>
<proteinExistence type="inferred from homology"/>
<keyword evidence="3" id="KW-0274">FAD</keyword>
<name>A0A1Y2FYT7_9BASI</name>
<dbReference type="Proteomes" id="UP000193467">
    <property type="component" value="Unassembled WGS sequence"/>
</dbReference>
<evidence type="ECO:0000256" key="6">
    <source>
        <dbReference type="ARBA" id="ARBA00037941"/>
    </source>
</evidence>
<dbReference type="PANTHER" id="PTHR43104:SF4">
    <property type="entry name" value="L-2-HYDROXYGLUTARATE DEHYDROGENASE, MITOCHONDRIAL"/>
    <property type="match status" value="1"/>
</dbReference>
<keyword evidence="2" id="KW-0285">Flavoprotein</keyword>
<keyword evidence="4" id="KW-0560">Oxidoreductase</keyword>
<gene>
    <name evidence="10" type="ORF">BCR35DRAFT_275737</name>
</gene>
<evidence type="ECO:0000256" key="4">
    <source>
        <dbReference type="ARBA" id="ARBA00023002"/>
    </source>
</evidence>
<reference evidence="10 11" key="1">
    <citation type="submission" date="2016-07" db="EMBL/GenBank/DDBJ databases">
        <title>Pervasive Adenine N6-methylation of Active Genes in Fungi.</title>
        <authorList>
            <consortium name="DOE Joint Genome Institute"/>
            <person name="Mondo S.J."/>
            <person name="Dannebaum R.O."/>
            <person name="Kuo R.C."/>
            <person name="Labutti K."/>
            <person name="Haridas S."/>
            <person name="Kuo A."/>
            <person name="Salamov A."/>
            <person name="Ahrendt S.R."/>
            <person name="Lipzen A."/>
            <person name="Sullivan W."/>
            <person name="Andreopoulos W.B."/>
            <person name="Clum A."/>
            <person name="Lindquist E."/>
            <person name="Daum C."/>
            <person name="Ramamoorthy G.K."/>
            <person name="Gryganskyi A."/>
            <person name="Culley D."/>
            <person name="Magnuson J.K."/>
            <person name="James T.Y."/>
            <person name="O'Malley M.A."/>
            <person name="Stajich J.E."/>
            <person name="Spatafora J.W."/>
            <person name="Visel A."/>
            <person name="Grigoriev I.V."/>
        </authorList>
    </citation>
    <scope>NUCLEOTIDE SEQUENCE [LARGE SCALE GENOMIC DNA]</scope>
    <source>
        <strain evidence="10 11">62-1032</strain>
    </source>
</reference>
<organism evidence="10 11">
    <name type="scientific">Leucosporidium creatinivorum</name>
    <dbReference type="NCBI Taxonomy" id="106004"/>
    <lineage>
        <taxon>Eukaryota</taxon>
        <taxon>Fungi</taxon>
        <taxon>Dikarya</taxon>
        <taxon>Basidiomycota</taxon>
        <taxon>Pucciniomycotina</taxon>
        <taxon>Microbotryomycetes</taxon>
        <taxon>Leucosporidiales</taxon>
        <taxon>Leucosporidium</taxon>
    </lineage>
</organism>
<comment type="cofactor">
    <cofactor evidence="1">
        <name>FAD</name>
        <dbReference type="ChEBI" id="CHEBI:57692"/>
    </cofactor>
</comment>
<dbReference type="InterPro" id="IPR036188">
    <property type="entry name" value="FAD/NAD-bd_sf"/>
</dbReference>
<comment type="similarity">
    <text evidence="6">Belongs to the L2HGDH family.</text>
</comment>
<keyword evidence="11" id="KW-1185">Reference proteome</keyword>
<evidence type="ECO:0000256" key="1">
    <source>
        <dbReference type="ARBA" id="ARBA00001974"/>
    </source>
</evidence>
<dbReference type="OrthoDB" id="498204at2759"/>
<dbReference type="AlphaFoldDB" id="A0A1Y2FYT7"/>
<protein>
    <recommendedName>
        <fullName evidence="8">L-2-hydroxyglutarate dehydrogenase, mitochondrial</fullName>
        <ecNumber evidence="7">1.1.99.2</ecNumber>
    </recommendedName>
</protein>
<dbReference type="EC" id="1.1.99.2" evidence="7"/>
<evidence type="ECO:0000256" key="3">
    <source>
        <dbReference type="ARBA" id="ARBA00022827"/>
    </source>
</evidence>
<evidence type="ECO:0000313" key="11">
    <source>
        <dbReference type="Proteomes" id="UP000193467"/>
    </source>
</evidence>
<evidence type="ECO:0000313" key="10">
    <source>
        <dbReference type="EMBL" id="ORY89288.1"/>
    </source>
</evidence>
<dbReference type="EMBL" id="MCGR01000006">
    <property type="protein sequence ID" value="ORY89288.1"/>
    <property type="molecule type" value="Genomic_DNA"/>
</dbReference>
<dbReference type="STRING" id="106004.A0A1Y2FYT7"/>
<dbReference type="Gene3D" id="3.50.50.60">
    <property type="entry name" value="FAD/NAD(P)-binding domain"/>
    <property type="match status" value="1"/>
</dbReference>
<dbReference type="InterPro" id="IPR006076">
    <property type="entry name" value="FAD-dep_OxRdtase"/>
</dbReference>
<dbReference type="PANTHER" id="PTHR43104">
    <property type="entry name" value="L-2-HYDROXYGLUTARATE DEHYDROGENASE, MITOCHONDRIAL"/>
    <property type="match status" value="1"/>
</dbReference>
<evidence type="ECO:0000256" key="2">
    <source>
        <dbReference type="ARBA" id="ARBA00022630"/>
    </source>
</evidence>
<comment type="catalytic activity">
    <reaction evidence="5">
        <text>(S)-2-hydroxyglutarate + A = 2-oxoglutarate + AH2</text>
        <dbReference type="Rhea" id="RHEA:21252"/>
        <dbReference type="ChEBI" id="CHEBI:13193"/>
        <dbReference type="ChEBI" id="CHEBI:16782"/>
        <dbReference type="ChEBI" id="CHEBI:16810"/>
        <dbReference type="ChEBI" id="CHEBI:17499"/>
        <dbReference type="EC" id="1.1.99.2"/>
    </reaction>
</comment>
<feature type="domain" description="FAD dependent oxidoreductase" evidence="9">
    <location>
        <begin position="19"/>
        <end position="417"/>
    </location>
</feature>
<accession>A0A1Y2FYT7</accession>
<dbReference type="InParanoid" id="A0A1Y2FYT7"/>
<evidence type="ECO:0000259" key="9">
    <source>
        <dbReference type="Pfam" id="PF01266"/>
    </source>
</evidence>
<dbReference type="SUPFAM" id="SSF51905">
    <property type="entry name" value="FAD/NAD(P)-binding domain"/>
    <property type="match status" value="1"/>
</dbReference>
<evidence type="ECO:0000256" key="7">
    <source>
        <dbReference type="ARBA" id="ARBA00038878"/>
    </source>
</evidence>
<comment type="caution">
    <text evidence="10">The sequence shown here is derived from an EMBL/GenBank/DDBJ whole genome shotgun (WGS) entry which is preliminary data.</text>
</comment>
<sequence>MAALLRSRHAFRPPEMTVDHLVVGAGVVGLAIAERLTKAFVDRTTFVVERRGAFGEETSSRNSEVIHSGIYYPANSLKTSLCIRGRDLLYKRCSAAGIAHRKTGKLILANSSGQVQYLEGLKQKASKIEQLGVGRVPLEWLSGDEVREREPDVSKGVVGALLSPETGIVSSHELMEDLEKSILDSELGELVYGTKVVRIDRVEGKSGGKRGDGTEDGWVVQTLTDDGKGGEGERSAVLAKTLINAAGLNAHHIANQILPASDRIQLHFAKGSYFSYRGPGISSVRHLLYPCPDPSSLAGLGTHLTMNLDNEIRFGPDVEWLKPPVDEKGEDLMDFWEQHLAVNEERRLLAIEEVRKFLPNVVEDGFQPDYVGIRPKISAKGAPAVDFSIAHPLPGFINLTGIESPGLTSSLAIAEMVEAMIRQHVGLGRGRGKVISEAGSLDAWA</sequence>
<dbReference type="Pfam" id="PF01266">
    <property type="entry name" value="DAO"/>
    <property type="match status" value="1"/>
</dbReference>
<dbReference type="GO" id="GO:0047545">
    <property type="term" value="F:(S)-2-hydroxyglutarate dehydrogenase activity"/>
    <property type="evidence" value="ECO:0007669"/>
    <property type="project" value="UniProtKB-EC"/>
</dbReference>
<dbReference type="Gene3D" id="3.30.9.10">
    <property type="entry name" value="D-Amino Acid Oxidase, subunit A, domain 2"/>
    <property type="match status" value="1"/>
</dbReference>
<evidence type="ECO:0000256" key="5">
    <source>
        <dbReference type="ARBA" id="ARBA00036066"/>
    </source>
</evidence>